<feature type="transmembrane region" description="Helical" evidence="8">
    <location>
        <begin position="62"/>
        <end position="82"/>
    </location>
</feature>
<keyword evidence="5 8" id="KW-0812">Transmembrane</keyword>
<comment type="caution">
    <text evidence="9">The sequence shown here is derived from an EMBL/GenBank/DDBJ whole genome shotgun (WGS) entry which is preliminary data.</text>
</comment>
<evidence type="ECO:0000256" key="5">
    <source>
        <dbReference type="ARBA" id="ARBA00022692"/>
    </source>
</evidence>
<sequence length="122" mass="14081">MKSKRNLAGFFVSMPGILWLTVFFLIPYFIIILYSFLTSGIYGGVELPFTLEAYTRMLGNGGYWRIFGKTGWVFLFGNAIWLGRGRPKAYFIATSKRSNIDLTLVIAPFWANFLERIFGWRV</sequence>
<accession>A0A3D3TKL0</accession>
<evidence type="ECO:0000256" key="2">
    <source>
        <dbReference type="ARBA" id="ARBA00007069"/>
    </source>
</evidence>
<gene>
    <name evidence="9" type="ORF">DIT26_00090</name>
</gene>
<evidence type="ECO:0000256" key="7">
    <source>
        <dbReference type="ARBA" id="ARBA00023136"/>
    </source>
</evidence>
<dbReference type="AlphaFoldDB" id="A0A3D3TKL0"/>
<evidence type="ECO:0000256" key="6">
    <source>
        <dbReference type="ARBA" id="ARBA00022989"/>
    </source>
</evidence>
<reference evidence="9 10" key="1">
    <citation type="journal article" date="2018" name="Nat. Biotechnol.">
        <title>A standardized bacterial taxonomy based on genome phylogeny substantially revises the tree of life.</title>
        <authorList>
            <person name="Parks D.H."/>
            <person name="Chuvochina M."/>
            <person name="Waite D.W."/>
            <person name="Rinke C."/>
            <person name="Skarshewski A."/>
            <person name="Chaumeil P.A."/>
            <person name="Hugenholtz P."/>
        </authorList>
    </citation>
    <scope>NUCLEOTIDE SEQUENCE [LARGE SCALE GENOMIC DNA]</scope>
    <source>
        <strain evidence="9">UBA9905</strain>
    </source>
</reference>
<dbReference type="SUPFAM" id="SSF161098">
    <property type="entry name" value="MetI-like"/>
    <property type="match status" value="1"/>
</dbReference>
<feature type="transmembrane region" description="Helical" evidence="8">
    <location>
        <begin position="12"/>
        <end position="42"/>
    </location>
</feature>
<dbReference type="PANTHER" id="PTHR42929">
    <property type="entry name" value="INNER MEMBRANE ABC TRANSPORTER PERMEASE PROTEIN YDCU-RELATED-RELATED"/>
    <property type="match status" value="1"/>
</dbReference>
<dbReference type="EMBL" id="DQBS01000002">
    <property type="protein sequence ID" value="HCO68983.1"/>
    <property type="molecule type" value="Genomic_DNA"/>
</dbReference>
<protein>
    <submittedName>
        <fullName evidence="9">Spermidine/putrescine ABC transporter permease</fullName>
    </submittedName>
</protein>
<keyword evidence="7 8" id="KW-0472">Membrane</keyword>
<keyword evidence="4" id="KW-1003">Cell membrane</keyword>
<proteinExistence type="inferred from homology"/>
<keyword evidence="6 8" id="KW-1133">Transmembrane helix</keyword>
<dbReference type="Proteomes" id="UP000264215">
    <property type="component" value="Unassembled WGS sequence"/>
</dbReference>
<dbReference type="GO" id="GO:0005886">
    <property type="term" value="C:plasma membrane"/>
    <property type="evidence" value="ECO:0007669"/>
    <property type="project" value="UniProtKB-SubCell"/>
</dbReference>
<dbReference type="InterPro" id="IPR035906">
    <property type="entry name" value="MetI-like_sf"/>
</dbReference>
<evidence type="ECO:0000313" key="9">
    <source>
        <dbReference type="EMBL" id="HCO68983.1"/>
    </source>
</evidence>
<keyword evidence="3" id="KW-0813">Transport</keyword>
<dbReference type="Gene3D" id="1.10.3720.10">
    <property type="entry name" value="MetI-like"/>
    <property type="match status" value="1"/>
</dbReference>
<evidence type="ECO:0000256" key="1">
    <source>
        <dbReference type="ARBA" id="ARBA00004651"/>
    </source>
</evidence>
<evidence type="ECO:0000256" key="4">
    <source>
        <dbReference type="ARBA" id="ARBA00022475"/>
    </source>
</evidence>
<evidence type="ECO:0000256" key="3">
    <source>
        <dbReference type="ARBA" id="ARBA00022448"/>
    </source>
</evidence>
<dbReference type="PANTHER" id="PTHR42929:SF1">
    <property type="entry name" value="INNER MEMBRANE ABC TRANSPORTER PERMEASE PROTEIN YDCU-RELATED"/>
    <property type="match status" value="1"/>
</dbReference>
<evidence type="ECO:0000256" key="8">
    <source>
        <dbReference type="SAM" id="Phobius"/>
    </source>
</evidence>
<feature type="non-terminal residue" evidence="9">
    <location>
        <position position="122"/>
    </location>
</feature>
<comment type="similarity">
    <text evidence="2">Belongs to the binding-protein-dependent transport system permease family. CysTW subfamily.</text>
</comment>
<comment type="subcellular location">
    <subcellularLocation>
        <location evidence="1">Cell membrane</location>
        <topology evidence="1">Multi-pass membrane protein</topology>
    </subcellularLocation>
</comment>
<evidence type="ECO:0000313" key="10">
    <source>
        <dbReference type="Proteomes" id="UP000264215"/>
    </source>
</evidence>
<name>A0A3D3TKL0_9BACT</name>
<organism evidence="9 10">
    <name type="scientific">Mesotoga infera</name>
    <dbReference type="NCBI Taxonomy" id="1236046"/>
    <lineage>
        <taxon>Bacteria</taxon>
        <taxon>Thermotogati</taxon>
        <taxon>Thermotogota</taxon>
        <taxon>Thermotogae</taxon>
        <taxon>Kosmotogales</taxon>
        <taxon>Kosmotogaceae</taxon>
        <taxon>Mesotoga</taxon>
    </lineage>
</organism>